<feature type="transmembrane region" description="Helical" evidence="8">
    <location>
        <begin position="273"/>
        <end position="294"/>
    </location>
</feature>
<evidence type="ECO:0000256" key="8">
    <source>
        <dbReference type="SAM" id="Phobius"/>
    </source>
</evidence>
<feature type="transmembrane region" description="Helical" evidence="8">
    <location>
        <begin position="368"/>
        <end position="388"/>
    </location>
</feature>
<feature type="transmembrane region" description="Helical" evidence="8">
    <location>
        <begin position="142"/>
        <end position="161"/>
    </location>
</feature>
<comment type="subcellular location">
    <subcellularLocation>
        <location evidence="1">Membrane</location>
        <topology evidence="1">Multi-pass membrane protein</topology>
    </subcellularLocation>
</comment>
<dbReference type="InterPro" id="IPR004761">
    <property type="entry name" value="Spore_GerAB"/>
</dbReference>
<evidence type="ECO:0000256" key="4">
    <source>
        <dbReference type="ARBA" id="ARBA00022544"/>
    </source>
</evidence>
<evidence type="ECO:0000256" key="1">
    <source>
        <dbReference type="ARBA" id="ARBA00004141"/>
    </source>
</evidence>
<dbReference type="Pfam" id="PF03845">
    <property type="entry name" value="Spore_permease"/>
    <property type="match status" value="1"/>
</dbReference>
<dbReference type="PANTHER" id="PTHR34975">
    <property type="entry name" value="SPORE GERMINATION PROTEIN A2"/>
    <property type="match status" value="1"/>
</dbReference>
<sequence>MGRDVPERTRGHLRIRSSVEHRPCREARGHMGGGAMTGYQLFSILVLFQFGTTVIFGFAAGAGRDAWITAAGSALLGCVLIAGYAGITKLTGYVSLVQWFRGGFGSWIGVPLAWLYPLLFIYDAARILTDLEFLVPLTLLPATPPWFFLAAILAVALYLMFSGVEVLGRIAGVLLPILVLFSLLEAVLLIASKSFHPEYFFPILGEGWGRVFTGIWPLGITQTYGESIEMAVFWHLLNKKERLPTVGIAATLFAGLFIVLFDVLGIAAMGEHLFMEMIFPAFTILNLSSVAGFLENLNALGAMYFLCTSFVKMAVHLIAAAMCIQELTAAANSGAAIWLSAGSAFFVSLTMTNNFSEHLQAGLERLPYALWVPMFILLPAAAGAASWLGRRFKRAAYR</sequence>
<keyword evidence="5 8" id="KW-0812">Transmembrane</keyword>
<dbReference type="Proteomes" id="UP000309676">
    <property type="component" value="Unassembled WGS sequence"/>
</dbReference>
<evidence type="ECO:0000313" key="10">
    <source>
        <dbReference type="Proteomes" id="UP000309676"/>
    </source>
</evidence>
<gene>
    <name evidence="9" type="ORF">FE782_03870</name>
</gene>
<protein>
    <submittedName>
        <fullName evidence="9">Uncharacterized protein</fullName>
    </submittedName>
</protein>
<dbReference type="GO" id="GO:0016020">
    <property type="term" value="C:membrane"/>
    <property type="evidence" value="ECO:0007669"/>
    <property type="project" value="UniProtKB-SubCell"/>
</dbReference>
<evidence type="ECO:0000256" key="5">
    <source>
        <dbReference type="ARBA" id="ARBA00022692"/>
    </source>
</evidence>
<keyword evidence="3" id="KW-0813">Transport</keyword>
<proteinExistence type="inferred from homology"/>
<evidence type="ECO:0000256" key="2">
    <source>
        <dbReference type="ARBA" id="ARBA00007998"/>
    </source>
</evidence>
<accession>A0A5R9GAE1</accession>
<keyword evidence="7 8" id="KW-0472">Membrane</keyword>
<feature type="transmembrane region" description="Helical" evidence="8">
    <location>
        <begin position="300"/>
        <end position="324"/>
    </location>
</feature>
<dbReference type="EMBL" id="VCIW01000002">
    <property type="protein sequence ID" value="TLS53417.1"/>
    <property type="molecule type" value="Genomic_DNA"/>
</dbReference>
<name>A0A5R9GAE1_9BACL</name>
<keyword evidence="6 8" id="KW-1133">Transmembrane helix</keyword>
<feature type="transmembrane region" description="Helical" evidence="8">
    <location>
        <begin position="336"/>
        <end position="356"/>
    </location>
</feature>
<keyword evidence="4" id="KW-0309">Germination</keyword>
<comment type="similarity">
    <text evidence="2">Belongs to the amino acid-polyamine-organocation (APC) superfamily. Spore germination protein (SGP) (TC 2.A.3.9) family.</text>
</comment>
<feature type="transmembrane region" description="Helical" evidence="8">
    <location>
        <begin position="99"/>
        <end position="122"/>
    </location>
</feature>
<dbReference type="AlphaFoldDB" id="A0A5R9GAE1"/>
<dbReference type="PANTHER" id="PTHR34975:SF2">
    <property type="entry name" value="SPORE GERMINATION PROTEIN A2"/>
    <property type="match status" value="1"/>
</dbReference>
<keyword evidence="10" id="KW-1185">Reference proteome</keyword>
<feature type="transmembrane region" description="Helical" evidence="8">
    <location>
        <begin position="173"/>
        <end position="192"/>
    </location>
</feature>
<feature type="transmembrane region" description="Helical" evidence="8">
    <location>
        <begin position="243"/>
        <end position="261"/>
    </location>
</feature>
<dbReference type="NCBIfam" id="TIGR00912">
    <property type="entry name" value="2A0309"/>
    <property type="match status" value="1"/>
</dbReference>
<evidence type="ECO:0000313" key="9">
    <source>
        <dbReference type="EMBL" id="TLS53417.1"/>
    </source>
</evidence>
<reference evidence="9 10" key="1">
    <citation type="submission" date="2019-05" db="EMBL/GenBank/DDBJ databases">
        <authorList>
            <person name="Narsing Rao M.P."/>
            <person name="Li W.J."/>
        </authorList>
    </citation>
    <scope>NUCLEOTIDE SEQUENCE [LARGE SCALE GENOMIC DNA]</scope>
    <source>
        <strain evidence="9 10">SYSU_K30003</strain>
    </source>
</reference>
<evidence type="ECO:0000256" key="7">
    <source>
        <dbReference type="ARBA" id="ARBA00023136"/>
    </source>
</evidence>
<evidence type="ECO:0000256" key="3">
    <source>
        <dbReference type="ARBA" id="ARBA00022448"/>
    </source>
</evidence>
<dbReference type="GO" id="GO:0009847">
    <property type="term" value="P:spore germination"/>
    <property type="evidence" value="ECO:0007669"/>
    <property type="project" value="InterPro"/>
</dbReference>
<comment type="caution">
    <text evidence="9">The sequence shown here is derived from an EMBL/GenBank/DDBJ whole genome shotgun (WGS) entry which is preliminary data.</text>
</comment>
<evidence type="ECO:0000256" key="6">
    <source>
        <dbReference type="ARBA" id="ARBA00022989"/>
    </source>
</evidence>
<feature type="transmembrane region" description="Helical" evidence="8">
    <location>
        <begin position="66"/>
        <end position="87"/>
    </location>
</feature>
<organism evidence="9 10">
    <name type="scientific">Paenibacillus antri</name>
    <dbReference type="NCBI Taxonomy" id="2582848"/>
    <lineage>
        <taxon>Bacteria</taxon>
        <taxon>Bacillati</taxon>
        <taxon>Bacillota</taxon>
        <taxon>Bacilli</taxon>
        <taxon>Bacillales</taxon>
        <taxon>Paenibacillaceae</taxon>
        <taxon>Paenibacillus</taxon>
    </lineage>
</organism>
<feature type="transmembrane region" description="Helical" evidence="8">
    <location>
        <begin position="38"/>
        <end position="60"/>
    </location>
</feature>